<accession>A0ABV8RRV9</accession>
<sequence length="86" mass="9128">MAAVIVSVGFALTMVLAVAVIASTWRTYRGAALANLAALRALSDTREFRVSTIAQGRVPLVPGLRAGMLRVFSRRPAPRHALRAAA</sequence>
<dbReference type="Proteomes" id="UP001595828">
    <property type="component" value="Unassembled WGS sequence"/>
</dbReference>
<name>A0ABV8RRV9_9SPHN</name>
<comment type="caution">
    <text evidence="1">The sequence shown here is derived from an EMBL/GenBank/DDBJ whole genome shotgun (WGS) entry which is preliminary data.</text>
</comment>
<evidence type="ECO:0000313" key="1">
    <source>
        <dbReference type="EMBL" id="MFC4295031.1"/>
    </source>
</evidence>
<keyword evidence="2" id="KW-1185">Reference proteome</keyword>
<proteinExistence type="predicted"/>
<dbReference type="RefSeq" id="WP_379538521.1">
    <property type="nucleotide sequence ID" value="NZ_JBHSDR010000006.1"/>
</dbReference>
<gene>
    <name evidence="1" type="ORF">ACFO0A_08185</name>
</gene>
<organism evidence="1 2">
    <name type="scientific">Novosphingobium tardum</name>
    <dbReference type="NCBI Taxonomy" id="1538021"/>
    <lineage>
        <taxon>Bacteria</taxon>
        <taxon>Pseudomonadati</taxon>
        <taxon>Pseudomonadota</taxon>
        <taxon>Alphaproteobacteria</taxon>
        <taxon>Sphingomonadales</taxon>
        <taxon>Sphingomonadaceae</taxon>
        <taxon>Novosphingobium</taxon>
    </lineage>
</organism>
<protein>
    <submittedName>
        <fullName evidence="1">Uncharacterized protein</fullName>
    </submittedName>
</protein>
<dbReference type="EMBL" id="JBHSDR010000006">
    <property type="protein sequence ID" value="MFC4295031.1"/>
    <property type="molecule type" value="Genomic_DNA"/>
</dbReference>
<reference evidence="2" key="1">
    <citation type="journal article" date="2019" name="Int. J. Syst. Evol. Microbiol.">
        <title>The Global Catalogue of Microorganisms (GCM) 10K type strain sequencing project: providing services to taxonomists for standard genome sequencing and annotation.</title>
        <authorList>
            <consortium name="The Broad Institute Genomics Platform"/>
            <consortium name="The Broad Institute Genome Sequencing Center for Infectious Disease"/>
            <person name="Wu L."/>
            <person name="Ma J."/>
        </authorList>
    </citation>
    <scope>NUCLEOTIDE SEQUENCE [LARGE SCALE GENOMIC DNA]</scope>
    <source>
        <strain evidence="2">CGMCC 1.12989</strain>
    </source>
</reference>
<evidence type="ECO:0000313" key="2">
    <source>
        <dbReference type="Proteomes" id="UP001595828"/>
    </source>
</evidence>